<evidence type="ECO:0000259" key="20">
    <source>
        <dbReference type="PROSITE" id="PS51383"/>
    </source>
</evidence>
<evidence type="ECO:0000256" key="2">
    <source>
        <dbReference type="ARBA" id="ARBA00000909"/>
    </source>
</evidence>
<sequence length="505" mass="51863">MDGAWSAAAVRRAEAQLMAQLPPGTLMQRAAAGLATECARILKQRSLERRSVNPHSLERHSRARRRKGVYGSTVIVLAGPGDNGGDALFAAARLARRGARVFAVPVMGERVHPVAAAALTKAGGRLVAQPPRHCDLLLDGILGIGGRPGLPGRAIDQLAAIDADTIVAVDVPSGVDVDTGAVPGSAVTADVTVAFGSRKPCHVLGRAALLVGRLVLVDIGLGPHLDPHPAVRVADEGDLAAWWHEPGPDDDKYTRGVVGVAAGSEGYPGAAVLAASGALAGPAGYVRYAGTAAEHVRRRHPEVVCTQEVKEAGRVQAWLAGPGFGTDEAALAELRHVLESPAPVVLDADALTLIGEYPSVLSQREAPVILTPHDREYERLYGSPPSEDRGAAAAALAKRLNCTVLLKGHHTVVASSDGEVWANPTGRPQLATAGSGDVLAGFMASLLASGMAGVKAAVAAAYMHGRAGGIAGAGHRTVTASDVARALPQAVGETLSAADTPGRRR</sequence>
<dbReference type="InterPro" id="IPR036652">
    <property type="entry name" value="YjeF_N_dom_sf"/>
</dbReference>
<dbReference type="HAMAP" id="MF_01966">
    <property type="entry name" value="NADHX_epimerase"/>
    <property type="match status" value="1"/>
</dbReference>
<comment type="similarity">
    <text evidence="4 19">In the C-terminal section; belongs to the NnrD/CARKD family.</text>
</comment>
<name>A0A9X3PBA3_9ACTN</name>
<evidence type="ECO:0000256" key="13">
    <source>
        <dbReference type="ARBA" id="ARBA00023268"/>
    </source>
</evidence>
<dbReference type="InterPro" id="IPR000631">
    <property type="entry name" value="CARKD"/>
</dbReference>
<dbReference type="GO" id="GO:0005524">
    <property type="term" value="F:ATP binding"/>
    <property type="evidence" value="ECO:0007669"/>
    <property type="project" value="UniProtKB-UniRule"/>
</dbReference>
<dbReference type="PANTHER" id="PTHR12592:SF0">
    <property type="entry name" value="ATP-DEPENDENT (S)-NAD(P)H-HYDRATE DEHYDRATASE"/>
    <property type="match status" value="1"/>
</dbReference>
<evidence type="ECO:0000256" key="5">
    <source>
        <dbReference type="ARBA" id="ARBA00022723"/>
    </source>
</evidence>
<dbReference type="PROSITE" id="PS51383">
    <property type="entry name" value="YJEF_C_3"/>
    <property type="match status" value="1"/>
</dbReference>
<dbReference type="EC" id="4.2.1.136" evidence="19"/>
<comment type="caution">
    <text evidence="22">The sequence shown here is derived from an EMBL/GenBank/DDBJ whole genome shotgun (WGS) entry which is preliminary data.</text>
</comment>
<dbReference type="SUPFAM" id="SSF64153">
    <property type="entry name" value="YjeF N-terminal domain-like"/>
    <property type="match status" value="1"/>
</dbReference>
<feature type="binding site" evidence="18">
    <location>
        <position position="170"/>
    </location>
    <ligand>
        <name>(6S)-NADPHX</name>
        <dbReference type="ChEBI" id="CHEBI:64076"/>
    </ligand>
</feature>
<evidence type="ECO:0000256" key="7">
    <source>
        <dbReference type="ARBA" id="ARBA00022840"/>
    </source>
</evidence>
<comment type="catalytic activity">
    <reaction evidence="1 18 19">
        <text>(6R)-NADHX = (6S)-NADHX</text>
        <dbReference type="Rhea" id="RHEA:32215"/>
        <dbReference type="ChEBI" id="CHEBI:64074"/>
        <dbReference type="ChEBI" id="CHEBI:64075"/>
        <dbReference type="EC" id="5.1.99.6"/>
    </reaction>
</comment>
<comment type="cofactor">
    <cofactor evidence="17">
        <name>Mg(2+)</name>
        <dbReference type="ChEBI" id="CHEBI:18420"/>
    </cofactor>
</comment>
<dbReference type="PIRSF" id="PIRSF017184">
    <property type="entry name" value="Nnr"/>
    <property type="match status" value="1"/>
</dbReference>
<feature type="binding site" evidence="18">
    <location>
        <position position="83"/>
    </location>
    <ligand>
        <name>K(+)</name>
        <dbReference type="ChEBI" id="CHEBI:29103"/>
    </ligand>
</feature>
<feature type="domain" description="YjeF C-terminal" evidence="20">
    <location>
        <begin position="235"/>
        <end position="494"/>
    </location>
</feature>
<dbReference type="EMBL" id="JAPZVP010000021">
    <property type="protein sequence ID" value="MDA1362238.1"/>
    <property type="molecule type" value="Genomic_DNA"/>
</dbReference>
<keyword evidence="7 17" id="KW-0067">ATP-binding</keyword>
<keyword evidence="9 18" id="KW-0630">Potassium</keyword>
<comment type="catalytic activity">
    <reaction evidence="16 17 19">
        <text>(6S)-NADPHX + ADP = AMP + phosphate + NADPH + H(+)</text>
        <dbReference type="Rhea" id="RHEA:32235"/>
        <dbReference type="ChEBI" id="CHEBI:15378"/>
        <dbReference type="ChEBI" id="CHEBI:43474"/>
        <dbReference type="ChEBI" id="CHEBI:57783"/>
        <dbReference type="ChEBI" id="CHEBI:64076"/>
        <dbReference type="ChEBI" id="CHEBI:456215"/>
        <dbReference type="ChEBI" id="CHEBI:456216"/>
        <dbReference type="EC" id="4.2.1.136"/>
    </reaction>
</comment>
<dbReference type="AlphaFoldDB" id="A0A9X3PBA3"/>
<evidence type="ECO:0000256" key="10">
    <source>
        <dbReference type="ARBA" id="ARBA00023027"/>
    </source>
</evidence>
<comment type="similarity">
    <text evidence="17">Belongs to the NnrD/CARKD family.</text>
</comment>
<comment type="subunit">
    <text evidence="17">Homotetramer.</text>
</comment>
<evidence type="ECO:0000256" key="12">
    <source>
        <dbReference type="ARBA" id="ARBA00023239"/>
    </source>
</evidence>
<keyword evidence="10 17" id="KW-0520">NAD</keyword>
<feature type="binding site" evidence="18">
    <location>
        <position position="173"/>
    </location>
    <ligand>
        <name>K(+)</name>
        <dbReference type="ChEBI" id="CHEBI:29103"/>
    </ligand>
</feature>
<feature type="binding site" evidence="17">
    <location>
        <position position="323"/>
    </location>
    <ligand>
        <name>(6S)-NADPHX</name>
        <dbReference type="ChEBI" id="CHEBI:64076"/>
    </ligand>
</feature>
<keyword evidence="8 17" id="KW-0521">NADP</keyword>
<dbReference type="Pfam" id="PF01256">
    <property type="entry name" value="Carb_kinase"/>
    <property type="match status" value="1"/>
</dbReference>
<evidence type="ECO:0000313" key="23">
    <source>
        <dbReference type="Proteomes" id="UP001146067"/>
    </source>
</evidence>
<dbReference type="RefSeq" id="WP_270112302.1">
    <property type="nucleotide sequence ID" value="NZ_JAPZVP010000021.1"/>
</dbReference>
<dbReference type="PROSITE" id="PS51385">
    <property type="entry name" value="YJEF_N"/>
    <property type="match status" value="1"/>
</dbReference>
<evidence type="ECO:0000256" key="6">
    <source>
        <dbReference type="ARBA" id="ARBA00022741"/>
    </source>
</evidence>
<dbReference type="InterPro" id="IPR029056">
    <property type="entry name" value="Ribokinase-like"/>
</dbReference>
<comment type="function">
    <text evidence="17">Catalyzes the dehydration of the S-form of NAD(P)HX at the expense of ADP, which is converted to AMP. Together with NAD(P)HX epimerase, which catalyzes the epimerization of the S- and R-forms, the enzyme allows the repair of both epimers of NAD(P)HX, a damaged form of NAD(P)H that is a result of enzymatic or heat-dependent hydration.</text>
</comment>
<feature type="binding site" evidence="17">
    <location>
        <position position="373"/>
    </location>
    <ligand>
        <name>(6S)-NADPHX</name>
        <dbReference type="ChEBI" id="CHEBI:64076"/>
    </ligand>
</feature>
<comment type="catalytic activity">
    <reaction evidence="2 18 19">
        <text>(6R)-NADPHX = (6S)-NADPHX</text>
        <dbReference type="Rhea" id="RHEA:32227"/>
        <dbReference type="ChEBI" id="CHEBI:64076"/>
        <dbReference type="ChEBI" id="CHEBI:64077"/>
        <dbReference type="EC" id="5.1.99.6"/>
    </reaction>
</comment>
<feature type="binding site" evidence="17">
    <location>
        <position position="437"/>
    </location>
    <ligand>
        <name>(6S)-NADPHX</name>
        <dbReference type="ChEBI" id="CHEBI:64076"/>
    </ligand>
</feature>
<dbReference type="PROSITE" id="PS01050">
    <property type="entry name" value="YJEF_C_2"/>
    <property type="match status" value="1"/>
</dbReference>
<dbReference type="Pfam" id="PF03853">
    <property type="entry name" value="YjeF_N"/>
    <property type="match status" value="1"/>
</dbReference>
<dbReference type="NCBIfam" id="TIGR00197">
    <property type="entry name" value="yjeF_nterm"/>
    <property type="match status" value="1"/>
</dbReference>
<comment type="caution">
    <text evidence="17">Lacks conserved residue(s) required for the propagation of feature annotation.</text>
</comment>
<keyword evidence="11 18" id="KW-0413">Isomerase</keyword>
<reference evidence="22" key="1">
    <citation type="submission" date="2022-12" db="EMBL/GenBank/DDBJ databases">
        <title>Gycomyces niveus sp.nov.,a novel actinomycete isolated from soil in Shouguan.</title>
        <authorList>
            <person name="Yang X."/>
        </authorList>
    </citation>
    <scope>NUCLEOTIDE SEQUENCE</scope>
    <source>
        <strain evidence="22">NEAU-A15</strain>
    </source>
</reference>
<dbReference type="InterPro" id="IPR004443">
    <property type="entry name" value="YjeF_N_dom"/>
</dbReference>
<dbReference type="GO" id="GO:0046872">
    <property type="term" value="F:metal ion binding"/>
    <property type="evidence" value="ECO:0007669"/>
    <property type="project" value="UniProtKB-UniRule"/>
</dbReference>
<keyword evidence="6 17" id="KW-0547">Nucleotide-binding</keyword>
<feature type="binding site" evidence="18">
    <location>
        <begin position="82"/>
        <end position="86"/>
    </location>
    <ligand>
        <name>(6S)-NADPHX</name>
        <dbReference type="ChEBI" id="CHEBI:64076"/>
    </ligand>
</feature>
<evidence type="ECO:0000256" key="4">
    <source>
        <dbReference type="ARBA" id="ARBA00009524"/>
    </source>
</evidence>
<keyword evidence="13" id="KW-0511">Multifunctional enzyme</keyword>
<evidence type="ECO:0000256" key="16">
    <source>
        <dbReference type="ARBA" id="ARBA00049209"/>
    </source>
</evidence>
<dbReference type="GO" id="GO:0110051">
    <property type="term" value="P:metabolite repair"/>
    <property type="evidence" value="ECO:0007669"/>
    <property type="project" value="TreeGrafter"/>
</dbReference>
<keyword evidence="23" id="KW-1185">Reference proteome</keyword>
<dbReference type="GO" id="GO:0046496">
    <property type="term" value="P:nicotinamide nucleotide metabolic process"/>
    <property type="evidence" value="ECO:0007669"/>
    <property type="project" value="UniProtKB-UniRule"/>
</dbReference>
<keyword evidence="12 17" id="KW-0456">Lyase</keyword>
<evidence type="ECO:0000256" key="3">
    <source>
        <dbReference type="ARBA" id="ARBA00006001"/>
    </source>
</evidence>
<feature type="domain" description="YjeF N-terminal" evidence="21">
    <location>
        <begin position="10"/>
        <end position="227"/>
    </location>
</feature>
<feature type="binding site" evidence="17">
    <location>
        <begin position="407"/>
        <end position="411"/>
    </location>
    <ligand>
        <name>AMP</name>
        <dbReference type="ChEBI" id="CHEBI:456215"/>
    </ligand>
</feature>
<evidence type="ECO:0000256" key="19">
    <source>
        <dbReference type="PIRNR" id="PIRNR017184"/>
    </source>
</evidence>
<evidence type="ECO:0000256" key="9">
    <source>
        <dbReference type="ARBA" id="ARBA00022958"/>
    </source>
</evidence>
<accession>A0A9X3PBA3</accession>
<evidence type="ECO:0000256" key="8">
    <source>
        <dbReference type="ARBA" id="ARBA00022857"/>
    </source>
</evidence>
<dbReference type="GO" id="GO:0052855">
    <property type="term" value="F:ADP-dependent NAD(P)H-hydrate dehydratase activity"/>
    <property type="evidence" value="ECO:0007669"/>
    <property type="project" value="UniProtKB-UniRule"/>
</dbReference>
<comment type="function">
    <text evidence="18">Catalyzes the epimerization of the S- and R-forms of NAD(P)HX, a damaged form of NAD(P)H that is a result of enzymatic or heat-dependent hydration. This is a prerequisite for the S-specific NAD(P)H-hydrate dehydratase to allow the repair of both epimers of NAD(P)HX.</text>
</comment>
<evidence type="ECO:0000256" key="11">
    <source>
        <dbReference type="ARBA" id="ARBA00023235"/>
    </source>
</evidence>
<evidence type="ECO:0000256" key="18">
    <source>
        <dbReference type="HAMAP-Rule" id="MF_01966"/>
    </source>
</evidence>
<gene>
    <name evidence="18" type="primary">nnrE</name>
    <name evidence="17" type="synonym">nnrD</name>
    <name evidence="22" type="ORF">O1R50_21615</name>
</gene>
<dbReference type="EC" id="5.1.99.6" evidence="19"/>
<comment type="cofactor">
    <cofactor evidence="18 19">
        <name>K(+)</name>
        <dbReference type="ChEBI" id="CHEBI:29103"/>
    </cofactor>
    <text evidence="18 19">Binds 1 potassium ion per subunit.</text>
</comment>
<dbReference type="SUPFAM" id="SSF53613">
    <property type="entry name" value="Ribokinase-like"/>
    <property type="match status" value="1"/>
</dbReference>
<dbReference type="NCBIfam" id="TIGR00196">
    <property type="entry name" value="yjeF_cterm"/>
    <property type="match status" value="1"/>
</dbReference>
<evidence type="ECO:0000259" key="21">
    <source>
        <dbReference type="PROSITE" id="PS51385"/>
    </source>
</evidence>
<dbReference type="HAMAP" id="MF_01965">
    <property type="entry name" value="NADHX_dehydratase"/>
    <property type="match status" value="1"/>
</dbReference>
<dbReference type="PANTHER" id="PTHR12592">
    <property type="entry name" value="ATP-DEPENDENT (S)-NAD(P)H-HYDRATE DEHYDRATASE FAMILY MEMBER"/>
    <property type="match status" value="1"/>
</dbReference>
<organism evidence="22 23">
    <name type="scientific">Glycomyces luteolus</name>
    <dbReference type="NCBI Taxonomy" id="2670330"/>
    <lineage>
        <taxon>Bacteria</taxon>
        <taxon>Bacillati</taxon>
        <taxon>Actinomycetota</taxon>
        <taxon>Actinomycetes</taxon>
        <taxon>Glycomycetales</taxon>
        <taxon>Glycomycetaceae</taxon>
        <taxon>Glycomyces</taxon>
    </lineage>
</organism>
<comment type="similarity">
    <text evidence="3 19">In the N-terminal section; belongs to the NnrE/AIBP family.</text>
</comment>
<dbReference type="Gene3D" id="3.40.1190.20">
    <property type="match status" value="1"/>
</dbReference>
<evidence type="ECO:0000313" key="22">
    <source>
        <dbReference type="EMBL" id="MDA1362238.1"/>
    </source>
</evidence>
<comment type="catalytic activity">
    <reaction evidence="15 17 19">
        <text>(6S)-NADHX + ADP = AMP + phosphate + NADH + H(+)</text>
        <dbReference type="Rhea" id="RHEA:32223"/>
        <dbReference type="ChEBI" id="CHEBI:15378"/>
        <dbReference type="ChEBI" id="CHEBI:43474"/>
        <dbReference type="ChEBI" id="CHEBI:57945"/>
        <dbReference type="ChEBI" id="CHEBI:64074"/>
        <dbReference type="ChEBI" id="CHEBI:456215"/>
        <dbReference type="ChEBI" id="CHEBI:456216"/>
        <dbReference type="EC" id="4.2.1.136"/>
    </reaction>
</comment>
<proteinExistence type="inferred from homology"/>
<evidence type="ECO:0000256" key="15">
    <source>
        <dbReference type="ARBA" id="ARBA00048238"/>
    </source>
</evidence>
<feature type="binding site" evidence="18">
    <location>
        <position position="139"/>
    </location>
    <ligand>
        <name>K(+)</name>
        <dbReference type="ChEBI" id="CHEBI:29103"/>
    </ligand>
</feature>
<dbReference type="GO" id="GO:0052856">
    <property type="term" value="F:NAD(P)HX epimerase activity"/>
    <property type="evidence" value="ECO:0007669"/>
    <property type="project" value="UniProtKB-UniRule"/>
</dbReference>
<dbReference type="CDD" id="cd01171">
    <property type="entry name" value="YXKO-related"/>
    <property type="match status" value="1"/>
</dbReference>
<evidence type="ECO:0000256" key="17">
    <source>
        <dbReference type="HAMAP-Rule" id="MF_01965"/>
    </source>
</evidence>
<comment type="function">
    <text evidence="14 19">Bifunctional enzyme that catalyzes the epimerization of the S- and R-forms of NAD(P)HX and the dehydration of the S-form of NAD(P)HX at the expense of ADP, which is converted to AMP. This allows the repair of both epimers of NAD(P)HX, a damaged form of NAD(P)H that is a result of enzymatic or heat-dependent hydration.</text>
</comment>
<dbReference type="InterPro" id="IPR030677">
    <property type="entry name" value="Nnr"/>
</dbReference>
<dbReference type="Proteomes" id="UP001146067">
    <property type="component" value="Unassembled WGS sequence"/>
</dbReference>
<keyword evidence="5 18" id="KW-0479">Metal-binding</keyword>
<protein>
    <recommendedName>
        <fullName evidence="19">Bifunctional NAD(P)H-hydrate repair enzyme</fullName>
    </recommendedName>
    <alternativeName>
        <fullName evidence="19">Nicotinamide nucleotide repair protein</fullName>
    </alternativeName>
    <domain>
        <recommendedName>
            <fullName evidence="19">ADP-dependent (S)-NAD(P)H-hydrate dehydratase</fullName>
            <ecNumber evidence="19">4.2.1.136</ecNumber>
        </recommendedName>
        <alternativeName>
            <fullName evidence="19">ADP-dependent NAD(P)HX dehydratase</fullName>
        </alternativeName>
    </domain>
    <domain>
        <recommendedName>
            <fullName evidence="19">NAD(P)H-hydrate epimerase</fullName>
            <ecNumber evidence="19">5.1.99.6</ecNumber>
        </recommendedName>
    </domain>
</protein>
<feature type="binding site" evidence="17">
    <location>
        <position position="436"/>
    </location>
    <ligand>
        <name>AMP</name>
        <dbReference type="ChEBI" id="CHEBI:456215"/>
    </ligand>
</feature>
<dbReference type="Gene3D" id="3.40.50.10260">
    <property type="entry name" value="YjeF N-terminal domain"/>
    <property type="match status" value="1"/>
</dbReference>
<comment type="similarity">
    <text evidence="18">Belongs to the NnrE/AIBP family.</text>
</comment>
<dbReference type="InterPro" id="IPR017953">
    <property type="entry name" value="Carbohydrate_kinase_pred_CS"/>
</dbReference>
<evidence type="ECO:0000256" key="1">
    <source>
        <dbReference type="ARBA" id="ARBA00000013"/>
    </source>
</evidence>
<evidence type="ECO:0000256" key="14">
    <source>
        <dbReference type="ARBA" id="ARBA00025153"/>
    </source>
</evidence>